<dbReference type="SUPFAM" id="SSF57903">
    <property type="entry name" value="FYVE/PHD zinc finger"/>
    <property type="match status" value="1"/>
</dbReference>
<evidence type="ECO:0000256" key="1">
    <source>
        <dbReference type="ARBA" id="ARBA00022723"/>
    </source>
</evidence>
<feature type="domain" description="Zinc finger PHD-type" evidence="6">
    <location>
        <begin position="633"/>
        <end position="679"/>
    </location>
</feature>
<comment type="caution">
    <text evidence="7">The sequence shown here is derived from an EMBL/GenBank/DDBJ whole genome shotgun (WGS) entry which is preliminary data.</text>
</comment>
<dbReference type="InterPro" id="IPR059080">
    <property type="entry name" value="WHD_PTC1"/>
</dbReference>
<protein>
    <submittedName>
        <fullName evidence="7">PHD finger protein</fullName>
    </submittedName>
</protein>
<dbReference type="InterPro" id="IPR057765">
    <property type="entry name" value="MS1-like_ubiquitin"/>
</dbReference>
<proteinExistence type="predicted"/>
<dbReference type="InterPro" id="IPR019787">
    <property type="entry name" value="Znf_PHD-finger"/>
</dbReference>
<evidence type="ECO:0000256" key="3">
    <source>
        <dbReference type="ARBA" id="ARBA00022833"/>
    </source>
</evidence>
<dbReference type="EMBL" id="JAUJYN010000007">
    <property type="protein sequence ID" value="KAK1267586.1"/>
    <property type="molecule type" value="Genomic_DNA"/>
</dbReference>
<sequence length="723" mass="82057">MVVMNGRPMKRAKKRVQADLHDFLRYPDSPEEGMSGTFRSNVRLFVSRYGRLLPASPIVSGPDAFAFADLGSNHLQTWRISFRIGEDDPDESVKAATVELEVVEEDVARSRSTYCDQCRVVGWSNHPVCRRRYHFIIRKHSDDMDGYDHPCPWCGSMLHNSDLRCLVCSYEMSTDDVQNWVHLQLEDSTHLLHGVVHSNGFGHLLRVNGREGGSKFLSGFDIMSFWDRLCSVLHVRKASVMDVSKKFGMDYKLLYCVSKGHPWYGNWGYQFGAGSFMVTAEVHRAAVQTLANIPLDLLFSATRGSRTPLQDTIDYYRFISDHPLLVVRDLFSFLLNLLNKKSDNAHKAGKYVLPIMELPTKLLCMWPWEDIQRAEKAIIRVLKAIGESRWVSWHSLRGTAFRAASGSIDLLNHCLRRLTGKLIDGGSMVINFRCNLETNTMEFRLEKVHENPGKYGLLEVFSQPTRDHVIRDLKLLYDSILHPETMQPFKPEATYALAQKSAAILLDCKQFIKDNESMESPKDPLTIQISCEMELADQPNDFIAPPHELLVLPLTATVADLKTEVTKAFQEAYIAYERFQVEQLLDFGKISDDIQMQLLVGMKGMVRVKGRCEGSDDFQMFLMERGVENWIVDCYCGAKDDDGERMLTCDTCGVWRHTRCVGIRDGEEVLPKFVCAKCVIASRRPPPKRGRPCKRIKSGTGLSCNPVPIFCWSSTELLAEAAG</sequence>
<dbReference type="InterPro" id="IPR001965">
    <property type="entry name" value="Znf_PHD"/>
</dbReference>
<reference evidence="7" key="1">
    <citation type="journal article" date="2023" name="Nat. Commun.">
        <title>Diploid and tetraploid genomes of Acorus and the evolution of monocots.</title>
        <authorList>
            <person name="Ma L."/>
            <person name="Liu K.W."/>
            <person name="Li Z."/>
            <person name="Hsiao Y.Y."/>
            <person name="Qi Y."/>
            <person name="Fu T."/>
            <person name="Tang G.D."/>
            <person name="Zhang D."/>
            <person name="Sun W.H."/>
            <person name="Liu D.K."/>
            <person name="Li Y."/>
            <person name="Chen G.Z."/>
            <person name="Liu X.D."/>
            <person name="Liao X.Y."/>
            <person name="Jiang Y.T."/>
            <person name="Yu X."/>
            <person name="Hao Y."/>
            <person name="Huang J."/>
            <person name="Zhao X.W."/>
            <person name="Ke S."/>
            <person name="Chen Y.Y."/>
            <person name="Wu W.L."/>
            <person name="Hsu J.L."/>
            <person name="Lin Y.F."/>
            <person name="Huang M.D."/>
            <person name="Li C.Y."/>
            <person name="Huang L."/>
            <person name="Wang Z.W."/>
            <person name="Zhao X."/>
            <person name="Zhong W.Y."/>
            <person name="Peng D.H."/>
            <person name="Ahmad S."/>
            <person name="Lan S."/>
            <person name="Zhang J.S."/>
            <person name="Tsai W.C."/>
            <person name="Van de Peer Y."/>
            <person name="Liu Z.J."/>
        </authorList>
    </citation>
    <scope>NUCLEOTIDE SEQUENCE</scope>
    <source>
        <strain evidence="7">SCP</strain>
    </source>
</reference>
<dbReference type="SMART" id="SM00249">
    <property type="entry name" value="PHD"/>
    <property type="match status" value="1"/>
</dbReference>
<reference evidence="7" key="2">
    <citation type="submission" date="2023-06" db="EMBL/GenBank/DDBJ databases">
        <authorList>
            <person name="Ma L."/>
            <person name="Liu K.-W."/>
            <person name="Li Z."/>
            <person name="Hsiao Y.-Y."/>
            <person name="Qi Y."/>
            <person name="Fu T."/>
            <person name="Tang G."/>
            <person name="Zhang D."/>
            <person name="Sun W.-H."/>
            <person name="Liu D.-K."/>
            <person name="Li Y."/>
            <person name="Chen G.-Z."/>
            <person name="Liu X.-D."/>
            <person name="Liao X.-Y."/>
            <person name="Jiang Y.-T."/>
            <person name="Yu X."/>
            <person name="Hao Y."/>
            <person name="Huang J."/>
            <person name="Zhao X.-W."/>
            <person name="Ke S."/>
            <person name="Chen Y.-Y."/>
            <person name="Wu W.-L."/>
            <person name="Hsu J.-L."/>
            <person name="Lin Y.-F."/>
            <person name="Huang M.-D."/>
            <person name="Li C.-Y."/>
            <person name="Huang L."/>
            <person name="Wang Z.-W."/>
            <person name="Zhao X."/>
            <person name="Zhong W.-Y."/>
            <person name="Peng D.-H."/>
            <person name="Ahmad S."/>
            <person name="Lan S."/>
            <person name="Zhang J.-S."/>
            <person name="Tsai W.-C."/>
            <person name="Van De Peer Y."/>
            <person name="Liu Z.-J."/>
        </authorList>
    </citation>
    <scope>NUCLEOTIDE SEQUENCE</scope>
    <source>
        <strain evidence="7">SCP</strain>
        <tissue evidence="7">Leaves</tissue>
    </source>
</reference>
<keyword evidence="4" id="KW-0805">Transcription regulation</keyword>
<name>A0AAV9ATK2_ACOGR</name>
<keyword evidence="3" id="KW-0862">Zinc</keyword>
<dbReference type="InterPro" id="IPR058054">
    <property type="entry name" value="Znf_MS1-like"/>
</dbReference>
<dbReference type="PANTHER" id="PTHR46201:SF3">
    <property type="entry name" value="OS01G0877500 PROTEIN"/>
    <property type="match status" value="1"/>
</dbReference>
<evidence type="ECO:0000313" key="7">
    <source>
        <dbReference type="EMBL" id="KAK1267586.1"/>
    </source>
</evidence>
<dbReference type="AlphaFoldDB" id="A0AAV9ATK2"/>
<evidence type="ECO:0000313" key="8">
    <source>
        <dbReference type="Proteomes" id="UP001179952"/>
    </source>
</evidence>
<evidence type="ECO:0000259" key="6">
    <source>
        <dbReference type="SMART" id="SM00249"/>
    </source>
</evidence>
<keyword evidence="8" id="KW-1185">Reference proteome</keyword>
<organism evidence="7 8">
    <name type="scientific">Acorus gramineus</name>
    <name type="common">Dwarf sweet flag</name>
    <dbReference type="NCBI Taxonomy" id="55184"/>
    <lineage>
        <taxon>Eukaryota</taxon>
        <taxon>Viridiplantae</taxon>
        <taxon>Streptophyta</taxon>
        <taxon>Embryophyta</taxon>
        <taxon>Tracheophyta</taxon>
        <taxon>Spermatophyta</taxon>
        <taxon>Magnoliopsida</taxon>
        <taxon>Liliopsida</taxon>
        <taxon>Acoraceae</taxon>
        <taxon>Acorus</taxon>
    </lineage>
</organism>
<dbReference type="Proteomes" id="UP001179952">
    <property type="component" value="Unassembled WGS sequence"/>
</dbReference>
<accession>A0AAV9ATK2</accession>
<keyword evidence="1" id="KW-0479">Metal-binding</keyword>
<evidence type="ECO:0000256" key="5">
    <source>
        <dbReference type="ARBA" id="ARBA00023163"/>
    </source>
</evidence>
<keyword evidence="2" id="KW-0863">Zinc-finger</keyword>
<dbReference type="Pfam" id="PF00628">
    <property type="entry name" value="PHD"/>
    <property type="match status" value="1"/>
</dbReference>
<dbReference type="CDD" id="cd15556">
    <property type="entry name" value="PHD_MMD1_like"/>
    <property type="match status" value="1"/>
</dbReference>
<gene>
    <name evidence="7" type="ORF">QJS04_geneDACA009086</name>
</gene>
<evidence type="ECO:0000256" key="4">
    <source>
        <dbReference type="ARBA" id="ARBA00023015"/>
    </source>
</evidence>
<dbReference type="Gene3D" id="3.30.40.10">
    <property type="entry name" value="Zinc/RING finger domain, C3HC4 (zinc finger)"/>
    <property type="match status" value="1"/>
</dbReference>
<dbReference type="PANTHER" id="PTHR46201">
    <property type="entry name" value="PHD FINGER PROTEIN MALE MEIOCYTE DEATH 1-RELATED"/>
    <property type="match status" value="1"/>
</dbReference>
<dbReference type="Pfam" id="PF25874">
    <property type="entry name" value="WHD_plant_repro"/>
    <property type="match status" value="1"/>
</dbReference>
<dbReference type="GO" id="GO:0008270">
    <property type="term" value="F:zinc ion binding"/>
    <property type="evidence" value="ECO:0007669"/>
    <property type="project" value="UniProtKB-KW"/>
</dbReference>
<dbReference type="Pfam" id="PF25565">
    <property type="entry name" value="Ubiquitin_At1g33420"/>
    <property type="match status" value="1"/>
</dbReference>
<keyword evidence="5" id="KW-0804">Transcription</keyword>
<evidence type="ECO:0000256" key="2">
    <source>
        <dbReference type="ARBA" id="ARBA00022771"/>
    </source>
</evidence>
<dbReference type="InterPro" id="IPR011011">
    <property type="entry name" value="Znf_FYVE_PHD"/>
</dbReference>
<dbReference type="InterPro" id="IPR013083">
    <property type="entry name" value="Znf_RING/FYVE/PHD"/>
</dbReference>